<sequence length="102" mass="11832">MLRAGTCSHWRLRSTWMDIMRCREMISAITHQLREGNQTADALATHTNPELSMLGWEQAGWRWAACQGASSSGPRSKRRRWRLVSWWIVLFPTTACSSINRR</sequence>
<reference evidence="2" key="1">
    <citation type="journal article" date="2020" name="Sci. Rep.">
        <title>Chromosome-scale genome assembly for the duckweed Spirodela intermedia, integrating cytogenetic maps, PacBio and Oxford Nanopore libraries.</title>
        <authorList>
            <person name="Hoang P.T.N."/>
            <person name="Fiebig A."/>
            <person name="Novak P."/>
            <person name="Macas J."/>
            <person name="Cao H.X."/>
            <person name="Stepanenko A."/>
            <person name="Chen G."/>
            <person name="Borisjuk N."/>
            <person name="Scholz U."/>
            <person name="Schubert I."/>
        </authorList>
    </citation>
    <scope>NUCLEOTIDE SEQUENCE [LARGE SCALE GENOMIC DNA]</scope>
</reference>
<dbReference type="EMBL" id="CACRZD030000113">
    <property type="protein sequence ID" value="CAA6674464.1"/>
    <property type="molecule type" value="Genomic_DNA"/>
</dbReference>
<dbReference type="Proteomes" id="UP001189122">
    <property type="component" value="Unassembled WGS sequence"/>
</dbReference>
<comment type="caution">
    <text evidence="1">The sequence shown here is derived from an EMBL/GenBank/DDBJ whole genome shotgun (WGS) entry which is preliminary data.</text>
</comment>
<name>A0ABN7E9B8_SPIIN</name>
<evidence type="ECO:0008006" key="3">
    <source>
        <dbReference type="Google" id="ProtNLM"/>
    </source>
</evidence>
<evidence type="ECO:0000313" key="2">
    <source>
        <dbReference type="Proteomes" id="UP001189122"/>
    </source>
</evidence>
<keyword evidence="2" id="KW-1185">Reference proteome</keyword>
<evidence type="ECO:0000313" key="1">
    <source>
        <dbReference type="EMBL" id="CAA6674464.1"/>
    </source>
</evidence>
<accession>A0ABN7E9B8</accession>
<protein>
    <recommendedName>
        <fullName evidence="3">RNase H type-1 domain-containing protein</fullName>
    </recommendedName>
</protein>
<proteinExistence type="predicted"/>
<gene>
    <name evidence="1" type="ORF">SI7747_UN020822</name>
</gene>
<organism evidence="1 2">
    <name type="scientific">Spirodela intermedia</name>
    <name type="common">Intermediate duckweed</name>
    <dbReference type="NCBI Taxonomy" id="51605"/>
    <lineage>
        <taxon>Eukaryota</taxon>
        <taxon>Viridiplantae</taxon>
        <taxon>Streptophyta</taxon>
        <taxon>Embryophyta</taxon>
        <taxon>Tracheophyta</taxon>
        <taxon>Spermatophyta</taxon>
        <taxon>Magnoliopsida</taxon>
        <taxon>Liliopsida</taxon>
        <taxon>Araceae</taxon>
        <taxon>Lemnoideae</taxon>
        <taxon>Spirodela</taxon>
    </lineage>
</organism>